<comment type="caution">
    <text evidence="1">The sequence shown here is derived from an EMBL/GenBank/DDBJ whole genome shotgun (WGS) entry which is preliminary data.</text>
</comment>
<dbReference type="EMBL" id="JBDXSU010000021">
    <property type="protein sequence ID" value="MFB5192362.1"/>
    <property type="molecule type" value="Genomic_DNA"/>
</dbReference>
<name>A0ABV5AL20_9BACL</name>
<protein>
    <submittedName>
        <fullName evidence="1">Uncharacterized protein</fullName>
    </submittedName>
</protein>
<reference evidence="1 2" key="1">
    <citation type="journal article" date="2024" name="Int. J. Mol. Sci.">
        <title>Exploration of Alicyclobacillus spp. Genome in Search of Antibiotic Resistance.</title>
        <authorList>
            <person name="Bucka-Kolendo J."/>
            <person name="Kiousi D.E."/>
            <person name="Dekowska A."/>
            <person name="Mikolajczuk-Szczyrba A."/>
            <person name="Karadedos D.M."/>
            <person name="Michael P."/>
            <person name="Galanis A."/>
            <person name="Sokolowska B."/>
        </authorList>
    </citation>
    <scope>NUCLEOTIDE SEQUENCE [LARGE SCALE GENOMIC DNA]</scope>
    <source>
        <strain evidence="1 2">KKP 3000</strain>
    </source>
</reference>
<gene>
    <name evidence="1" type="ORF">KKP3000_001561</name>
</gene>
<proteinExistence type="predicted"/>
<sequence length="231" mass="26267">MRFNRVFLKILLAGVLALSTTVISPWKGLPVTITSPAPSQATTYVHDGIYRHLASVYSLRHKQVDDVQVVRWCDSDHVIFTFTLDQKPSYGLASISEPANDGKSVHVEVTAPLFHDPKLTCIMGWNEHRTRLLGVVNDRSIVQIRVKLGWVTLYQQPVDNRFYLIEIPYALKGMLDYQYMYVQGVDNKGRVVADTKQTNLKYDNPFLRSRAILHGLLARAHHTKDEILPPS</sequence>
<accession>A0ABV5AL20</accession>
<organism evidence="1 2">
    <name type="scientific">Alicyclobacillus fastidiosus</name>
    <dbReference type="NCBI Taxonomy" id="392011"/>
    <lineage>
        <taxon>Bacteria</taxon>
        <taxon>Bacillati</taxon>
        <taxon>Bacillota</taxon>
        <taxon>Bacilli</taxon>
        <taxon>Bacillales</taxon>
        <taxon>Alicyclobacillaceae</taxon>
        <taxon>Alicyclobacillus</taxon>
    </lineage>
</organism>
<dbReference type="Proteomes" id="UP001579974">
    <property type="component" value="Unassembled WGS sequence"/>
</dbReference>
<evidence type="ECO:0000313" key="1">
    <source>
        <dbReference type="EMBL" id="MFB5192362.1"/>
    </source>
</evidence>
<dbReference type="RefSeq" id="WP_275473371.1">
    <property type="nucleotide sequence ID" value="NZ_JBDXSU010000021.1"/>
</dbReference>
<keyword evidence="2" id="KW-1185">Reference proteome</keyword>
<evidence type="ECO:0000313" key="2">
    <source>
        <dbReference type="Proteomes" id="UP001579974"/>
    </source>
</evidence>